<dbReference type="SUPFAM" id="SSF47807">
    <property type="entry name" value="5' to 3' exonuclease, C-terminal subdomain"/>
    <property type="match status" value="1"/>
</dbReference>
<reference evidence="1 2" key="1">
    <citation type="journal article" date="2023" name="Plant Dis.">
        <title>First Report of Diplodia intermedia Causing Canker and Dieback Diseases on Apple Trees in Canada.</title>
        <authorList>
            <person name="Ellouze W."/>
            <person name="Ilyukhin E."/>
            <person name="Sulman M."/>
            <person name="Ali S."/>
        </authorList>
    </citation>
    <scope>NUCLEOTIDE SEQUENCE [LARGE SCALE GENOMIC DNA]</scope>
    <source>
        <strain evidence="1 2">M45-28</strain>
    </source>
</reference>
<evidence type="ECO:0000313" key="2">
    <source>
        <dbReference type="Proteomes" id="UP001521184"/>
    </source>
</evidence>
<protein>
    <submittedName>
        <fullName evidence="1">Uncharacterized protein</fullName>
    </submittedName>
</protein>
<keyword evidence="2" id="KW-1185">Reference proteome</keyword>
<comment type="caution">
    <text evidence="1">The sequence shown here is derived from an EMBL/GenBank/DDBJ whole genome shotgun (WGS) entry which is preliminary data.</text>
</comment>
<evidence type="ECO:0000313" key="1">
    <source>
        <dbReference type="EMBL" id="KAL1636723.1"/>
    </source>
</evidence>
<organism evidence="1 2">
    <name type="scientific">Diplodia intermedia</name>
    <dbReference type="NCBI Taxonomy" id="856260"/>
    <lineage>
        <taxon>Eukaryota</taxon>
        <taxon>Fungi</taxon>
        <taxon>Dikarya</taxon>
        <taxon>Ascomycota</taxon>
        <taxon>Pezizomycotina</taxon>
        <taxon>Dothideomycetes</taxon>
        <taxon>Dothideomycetes incertae sedis</taxon>
        <taxon>Botryosphaeriales</taxon>
        <taxon>Botryosphaeriaceae</taxon>
        <taxon>Diplodia</taxon>
    </lineage>
</organism>
<proteinExistence type="predicted"/>
<name>A0ABR3TBG6_9PEZI</name>
<dbReference type="Proteomes" id="UP001521184">
    <property type="component" value="Unassembled WGS sequence"/>
</dbReference>
<dbReference type="InterPro" id="IPR036279">
    <property type="entry name" value="5-3_exonuclease_C_sf"/>
</dbReference>
<dbReference type="EMBL" id="JAKEKT020000097">
    <property type="protein sequence ID" value="KAL1636723.1"/>
    <property type="molecule type" value="Genomic_DNA"/>
</dbReference>
<sequence length="215" mass="24513">MAGGDYNHGIPDCGPDLAMAAAAAGYGKKLNTIANSGIYVPAKLSAWRNMLKADLRSGKLSIRHRHVADKIPDEFPMTTILDLYLRPAVSSEENIQLLRESISWNQPIDIQKLRDFTKEHFHWKGRHFARKFINALCSPLLARAFLRHKEIGEDATAMFTDIKQSRDAVADESPDELRLEFRPADIVSIDWQAEPRMIGYDTQFDEHERIHCKKK</sequence>
<gene>
    <name evidence="1" type="ORF">SLS58_009640</name>
</gene>
<accession>A0ABR3TBG6</accession>